<keyword evidence="3" id="KW-0378">Hydrolase</keyword>
<keyword evidence="4" id="KW-1185">Reference proteome</keyword>
<evidence type="ECO:0000313" key="4">
    <source>
        <dbReference type="Proteomes" id="UP000298358"/>
    </source>
</evidence>
<organism evidence="3 4">
    <name type="scientific">Microbacterium paludicola</name>
    <dbReference type="NCBI Taxonomy" id="300019"/>
    <lineage>
        <taxon>Bacteria</taxon>
        <taxon>Bacillati</taxon>
        <taxon>Actinomycetota</taxon>
        <taxon>Actinomycetes</taxon>
        <taxon>Micrococcales</taxon>
        <taxon>Microbacteriaceae</taxon>
        <taxon>Microbacterium</taxon>
    </lineage>
</organism>
<dbReference type="SUPFAM" id="SSF53474">
    <property type="entry name" value="alpha/beta-Hydrolases"/>
    <property type="match status" value="1"/>
</dbReference>
<dbReference type="EMBL" id="SPQB01000012">
    <property type="protein sequence ID" value="TFU33217.1"/>
    <property type="molecule type" value="Genomic_DNA"/>
</dbReference>
<dbReference type="Gene3D" id="3.40.50.1820">
    <property type="entry name" value="alpha/beta hydrolase"/>
    <property type="match status" value="1"/>
</dbReference>
<proteinExistence type="predicted"/>
<evidence type="ECO:0000259" key="2">
    <source>
        <dbReference type="Pfam" id="PF12146"/>
    </source>
</evidence>
<accession>A0A4Y9FX91</accession>
<dbReference type="OrthoDB" id="8111537at2"/>
<dbReference type="Proteomes" id="UP000298358">
    <property type="component" value="Unassembled WGS sequence"/>
</dbReference>
<reference evidence="3 4" key="1">
    <citation type="submission" date="2019-03" db="EMBL/GenBank/DDBJ databases">
        <title>Diversity of the mouse oral microbiome.</title>
        <authorList>
            <person name="Joseph S."/>
            <person name="Aduse-Opoku J."/>
            <person name="Curtis M."/>
            <person name="Wade W."/>
            <person name="Hashim A."/>
        </authorList>
    </citation>
    <scope>NUCLEOTIDE SEQUENCE [LARGE SCALE GENOMIC DNA]</scope>
    <source>
        <strain evidence="3 4">P1012</strain>
    </source>
</reference>
<dbReference type="Pfam" id="PF12146">
    <property type="entry name" value="Hydrolase_4"/>
    <property type="match status" value="1"/>
</dbReference>
<name>A0A4Y9FX91_9MICO</name>
<evidence type="ECO:0000256" key="1">
    <source>
        <dbReference type="SAM" id="SignalP"/>
    </source>
</evidence>
<dbReference type="InterPro" id="IPR022742">
    <property type="entry name" value="Hydrolase_4"/>
</dbReference>
<dbReference type="PANTHER" id="PTHR43358:SF4">
    <property type="entry name" value="ALPHA_BETA HYDROLASE FOLD-1 DOMAIN-CONTAINING PROTEIN"/>
    <property type="match status" value="1"/>
</dbReference>
<keyword evidence="1" id="KW-0732">Signal</keyword>
<feature type="signal peptide" evidence="1">
    <location>
        <begin position="1"/>
        <end position="25"/>
    </location>
</feature>
<feature type="chain" id="PRO_5039541315" evidence="1">
    <location>
        <begin position="26"/>
        <end position="392"/>
    </location>
</feature>
<dbReference type="AlphaFoldDB" id="A0A4Y9FX91"/>
<dbReference type="PANTHER" id="PTHR43358">
    <property type="entry name" value="ALPHA/BETA-HYDROLASE"/>
    <property type="match status" value="1"/>
</dbReference>
<dbReference type="RefSeq" id="WP_135114137.1">
    <property type="nucleotide sequence ID" value="NZ_JADGLL010000012.1"/>
</dbReference>
<sequence length="392" mass="42164">MKESRRAASPSASALVTMAALVLGAASLGSAAATRIASVARRVVTPAVRTADLRILRIDRAAQTITLERNDDTVLPGRYGLFTNGAGYLKLGAVLAFDEESATRKLLSHVDAATRVGEYASFSGWYFDSPEQLHLPVSRPLIPLPVGDAPAWLFDAGRGDDWVIGVHGRGGTRAEILRAVPTLHQAGLTTLVMSYRDDGEAPPSPAGLYGLGSTEWQDVDAAIEFARERGARRVILMGWSMGGAIALQSALRSAHRDLIAGLILDSPVIDWQIVLDDQAAQLRIPRAIVRTAMAMLASRAVSRAAGLGQGIPFDELDMVARAEELAVPILLLHSDDDGFVPSDASHALAAARPDLVTMETFTVARHTKLWNYDEHRWTAAIRDWLEAQGLGR</sequence>
<evidence type="ECO:0000313" key="3">
    <source>
        <dbReference type="EMBL" id="TFU33217.1"/>
    </source>
</evidence>
<gene>
    <name evidence="3" type="ORF">E4U02_07050</name>
</gene>
<dbReference type="InterPro" id="IPR052920">
    <property type="entry name" value="DNA-binding_regulatory"/>
</dbReference>
<dbReference type="InterPro" id="IPR029058">
    <property type="entry name" value="AB_hydrolase_fold"/>
</dbReference>
<protein>
    <submittedName>
        <fullName evidence="3">Alpha/beta fold hydrolase</fullName>
    </submittedName>
</protein>
<comment type="caution">
    <text evidence="3">The sequence shown here is derived from an EMBL/GenBank/DDBJ whole genome shotgun (WGS) entry which is preliminary data.</text>
</comment>
<feature type="domain" description="Serine aminopeptidase S33" evidence="2">
    <location>
        <begin position="162"/>
        <end position="285"/>
    </location>
</feature>
<dbReference type="GO" id="GO:0016787">
    <property type="term" value="F:hydrolase activity"/>
    <property type="evidence" value="ECO:0007669"/>
    <property type="project" value="UniProtKB-KW"/>
</dbReference>